<evidence type="ECO:0000313" key="2">
    <source>
        <dbReference type="Proteomes" id="UP000009014"/>
    </source>
</evidence>
<organism evidence="1 2">
    <name type="scientific">Burkholderia phage BcepMigl</name>
    <dbReference type="NCBI Taxonomy" id="2886899"/>
    <lineage>
        <taxon>Viruses</taxon>
        <taxon>Duplodnaviria</taxon>
        <taxon>Heunggongvirae</taxon>
        <taxon>Uroviricota</taxon>
        <taxon>Caudoviricetes</taxon>
        <taxon>Lessievirus</taxon>
        <taxon>Lessievirus bcepmigl</taxon>
    </lineage>
</organism>
<dbReference type="Proteomes" id="UP000009014">
    <property type="component" value="Segment"/>
</dbReference>
<evidence type="ECO:0000313" key="1">
    <source>
        <dbReference type="EMBL" id="AFN39111.1"/>
    </source>
</evidence>
<dbReference type="RefSeq" id="YP_007236788.1">
    <property type="nucleotide sequence ID" value="NC_019917.1"/>
</dbReference>
<name>I6XGE0_9CAUD</name>
<proteinExistence type="predicted"/>
<protein>
    <submittedName>
        <fullName evidence="1">Uncharacterized protein</fullName>
    </submittedName>
</protein>
<keyword evidence="2" id="KW-1185">Reference proteome</keyword>
<sequence>MNIIKTISVAVDAADGMEFSHMRVTFEDGRQEAHACTFPGGFTPEAAAATLRRHADWLSKLGRADA</sequence>
<dbReference type="GeneID" id="14296471"/>
<dbReference type="KEGG" id="vg:14296471"/>
<gene>
    <name evidence="1" type="ORF">BcepMigl_gp42</name>
</gene>
<reference evidence="1 2" key="1">
    <citation type="submission" date="2012-05" db="EMBL/GenBank/DDBJ databases">
        <title>Complete genome of the Bcep22-like bacteriophage BcepMigl.</title>
        <authorList>
            <person name="Gill J.J."/>
            <person name="Migl D.M."/>
            <person name="Summer E.J."/>
            <person name="Gonzlaez C.F."/>
            <person name="Young R."/>
        </authorList>
    </citation>
    <scope>NUCLEOTIDE SEQUENCE [LARGE SCALE GENOMIC DNA]</scope>
</reference>
<dbReference type="EMBL" id="JX104231">
    <property type="protein sequence ID" value="AFN39111.1"/>
    <property type="molecule type" value="Genomic_DNA"/>
</dbReference>
<accession>I6XGE0</accession>
<dbReference type="OrthoDB" id="26458at10239"/>